<evidence type="ECO:0000256" key="7">
    <source>
        <dbReference type="ARBA" id="ARBA00023136"/>
    </source>
</evidence>
<evidence type="ECO:0000256" key="1">
    <source>
        <dbReference type="ARBA" id="ARBA00004651"/>
    </source>
</evidence>
<sequence length="348" mass="37140">MSQTFAILTARHHHIWLWLCGATLIALAWLSLSSGPVGWDWRIPLAVFLPDSAIQGISELHMTVVTQIRLPRLLLALLVGCVLACSGAASQALCRNPLADPSLMGVTGGAAVAAIAVIALSPKVAFINEAMVAPAAFLGALTITTLLYRIASHHGQIQITVLLLAGVAINAVAMALIGLFSFFADDTSLRLMTYWQMGALAGASWPAMQYGAPLILICVVMLFIRRKQINALMLGERDARHLGVNVRRLKNEVIFLVALGVGGAVAMSGMIGFIGLLVPHLARLLVGPDLRRMLPLSMLLGCVVLLIADWLARLVVAPSELPIGVITALFGSPFFVYLLIQQKRGAHA</sequence>
<evidence type="ECO:0000256" key="2">
    <source>
        <dbReference type="ARBA" id="ARBA00007935"/>
    </source>
</evidence>
<dbReference type="Gene3D" id="1.10.3470.10">
    <property type="entry name" value="ABC transporter involved in vitamin B12 uptake, BtuC"/>
    <property type="match status" value="1"/>
</dbReference>
<organism evidence="9 10">
    <name type="scientific">Pseudoalteromonas rubra</name>
    <dbReference type="NCBI Taxonomy" id="43658"/>
    <lineage>
        <taxon>Bacteria</taxon>
        <taxon>Pseudomonadati</taxon>
        <taxon>Pseudomonadota</taxon>
        <taxon>Gammaproteobacteria</taxon>
        <taxon>Alteromonadales</taxon>
        <taxon>Pseudoalteromonadaceae</taxon>
        <taxon>Pseudoalteromonas</taxon>
    </lineage>
</organism>
<dbReference type="GO" id="GO:0005886">
    <property type="term" value="C:plasma membrane"/>
    <property type="evidence" value="ECO:0007669"/>
    <property type="project" value="UniProtKB-SubCell"/>
</dbReference>
<protein>
    <submittedName>
        <fullName evidence="9">Iron ABC transporter</fullName>
    </submittedName>
</protein>
<evidence type="ECO:0000256" key="3">
    <source>
        <dbReference type="ARBA" id="ARBA00022448"/>
    </source>
</evidence>
<comment type="subcellular location">
    <subcellularLocation>
        <location evidence="1">Cell membrane</location>
        <topology evidence="1">Multi-pass membrane protein</topology>
    </subcellularLocation>
</comment>
<evidence type="ECO:0000313" key="10">
    <source>
        <dbReference type="Proteomes" id="UP000036850"/>
    </source>
</evidence>
<dbReference type="AlphaFoldDB" id="A0A0L0EPW4"/>
<keyword evidence="4" id="KW-1003">Cell membrane</keyword>
<dbReference type="EMBL" id="LFZX01000207">
    <property type="protein sequence ID" value="KNC65933.1"/>
    <property type="molecule type" value="Genomic_DNA"/>
</dbReference>
<keyword evidence="5 8" id="KW-0812">Transmembrane</keyword>
<accession>A0A0L0EPW4</accession>
<keyword evidence="6 8" id="KW-1133">Transmembrane helix</keyword>
<keyword evidence="7 8" id="KW-0472">Membrane</keyword>
<dbReference type="PANTHER" id="PTHR30472:SF25">
    <property type="entry name" value="ABC TRANSPORTER PERMEASE PROTEIN MJ0876-RELATED"/>
    <property type="match status" value="1"/>
</dbReference>
<name>A0A0L0EPW4_9GAMM</name>
<keyword evidence="3" id="KW-0813">Transport</keyword>
<dbReference type="Pfam" id="PF01032">
    <property type="entry name" value="FecCD"/>
    <property type="match status" value="1"/>
</dbReference>
<dbReference type="PANTHER" id="PTHR30472">
    <property type="entry name" value="FERRIC ENTEROBACTIN TRANSPORT SYSTEM PERMEASE PROTEIN"/>
    <property type="match status" value="1"/>
</dbReference>
<dbReference type="GO" id="GO:0033214">
    <property type="term" value="P:siderophore-iron import into cell"/>
    <property type="evidence" value="ECO:0007669"/>
    <property type="project" value="TreeGrafter"/>
</dbReference>
<dbReference type="SUPFAM" id="SSF81345">
    <property type="entry name" value="ABC transporter involved in vitamin B12 uptake, BtuC"/>
    <property type="match status" value="1"/>
</dbReference>
<feature type="transmembrane region" description="Helical" evidence="8">
    <location>
        <begin position="15"/>
        <end position="32"/>
    </location>
</feature>
<evidence type="ECO:0000256" key="4">
    <source>
        <dbReference type="ARBA" id="ARBA00022475"/>
    </source>
</evidence>
<feature type="transmembrane region" description="Helical" evidence="8">
    <location>
        <begin position="298"/>
        <end position="316"/>
    </location>
</feature>
<evidence type="ECO:0000256" key="6">
    <source>
        <dbReference type="ARBA" id="ARBA00022989"/>
    </source>
</evidence>
<feature type="transmembrane region" description="Helical" evidence="8">
    <location>
        <begin position="253"/>
        <end position="278"/>
    </location>
</feature>
<feature type="transmembrane region" description="Helical" evidence="8">
    <location>
        <begin position="70"/>
        <end position="90"/>
    </location>
</feature>
<dbReference type="PATRIC" id="fig|43658.6.peg.1944"/>
<feature type="transmembrane region" description="Helical" evidence="8">
    <location>
        <begin position="323"/>
        <end position="340"/>
    </location>
</feature>
<evidence type="ECO:0000313" key="9">
    <source>
        <dbReference type="EMBL" id="KNC65933.1"/>
    </source>
</evidence>
<reference evidence="10" key="1">
    <citation type="submission" date="2015-07" db="EMBL/GenBank/DDBJ databases">
        <title>Draft genome sequence of a Pseudoalteromonas rubra strain, OCN096, isolated from Kaneohe Bay, Oahu, Hawaii.</title>
        <authorList>
            <person name="Beurmann S."/>
            <person name="Ushijima B."/>
            <person name="Belcaid M."/>
            <person name="Callahan S.M."/>
            <person name="Aeby G.S."/>
        </authorList>
    </citation>
    <scope>NUCLEOTIDE SEQUENCE [LARGE SCALE GENOMIC DNA]</scope>
    <source>
        <strain evidence="10">OCN096</strain>
    </source>
</reference>
<dbReference type="InterPro" id="IPR037294">
    <property type="entry name" value="ABC_BtuC-like"/>
</dbReference>
<dbReference type="InterPro" id="IPR000522">
    <property type="entry name" value="ABC_transptr_permease_BtuC"/>
</dbReference>
<feature type="transmembrane region" description="Helical" evidence="8">
    <location>
        <begin position="160"/>
        <end position="183"/>
    </location>
</feature>
<dbReference type="CDD" id="cd06550">
    <property type="entry name" value="TM_ABC_iron-siderophores_like"/>
    <property type="match status" value="1"/>
</dbReference>
<evidence type="ECO:0000256" key="5">
    <source>
        <dbReference type="ARBA" id="ARBA00022692"/>
    </source>
</evidence>
<proteinExistence type="inferred from homology"/>
<dbReference type="GO" id="GO:0022857">
    <property type="term" value="F:transmembrane transporter activity"/>
    <property type="evidence" value="ECO:0007669"/>
    <property type="project" value="InterPro"/>
</dbReference>
<feature type="transmembrane region" description="Helical" evidence="8">
    <location>
        <begin position="203"/>
        <end position="224"/>
    </location>
</feature>
<dbReference type="Proteomes" id="UP000036850">
    <property type="component" value="Unassembled WGS sequence"/>
</dbReference>
<feature type="transmembrane region" description="Helical" evidence="8">
    <location>
        <begin position="102"/>
        <end position="120"/>
    </location>
</feature>
<dbReference type="OrthoDB" id="9055647at2"/>
<gene>
    <name evidence="9" type="ORF">AC626_20050</name>
</gene>
<evidence type="ECO:0000256" key="8">
    <source>
        <dbReference type="SAM" id="Phobius"/>
    </source>
</evidence>
<feature type="transmembrane region" description="Helical" evidence="8">
    <location>
        <begin position="126"/>
        <end position="148"/>
    </location>
</feature>
<comment type="caution">
    <text evidence="9">The sequence shown here is derived from an EMBL/GenBank/DDBJ whole genome shotgun (WGS) entry which is preliminary data.</text>
</comment>
<comment type="similarity">
    <text evidence="2">Belongs to the binding-protein-dependent transport system permease family. FecCD subfamily.</text>
</comment>
<dbReference type="FunFam" id="1.10.3470.10:FF:000001">
    <property type="entry name" value="Vitamin B12 ABC transporter permease BtuC"/>
    <property type="match status" value="1"/>
</dbReference>